<organism evidence="7 8">
    <name type="scientific">Candidatus Afipia apatlaquensis</name>
    <dbReference type="NCBI Taxonomy" id="2712852"/>
    <lineage>
        <taxon>Bacteria</taxon>
        <taxon>Pseudomonadati</taxon>
        <taxon>Pseudomonadota</taxon>
        <taxon>Alphaproteobacteria</taxon>
        <taxon>Hyphomicrobiales</taxon>
        <taxon>Nitrobacteraceae</taxon>
        <taxon>Afipia</taxon>
    </lineage>
</organism>
<dbReference type="InterPro" id="IPR036259">
    <property type="entry name" value="MFS_trans_sf"/>
</dbReference>
<evidence type="ECO:0000256" key="5">
    <source>
        <dbReference type="SAM" id="Phobius"/>
    </source>
</evidence>
<dbReference type="GO" id="GO:0010487">
    <property type="term" value="F:thermospermine synthase activity"/>
    <property type="evidence" value="ECO:0007669"/>
    <property type="project" value="TreeGrafter"/>
</dbReference>
<feature type="transmembrane region" description="Helical" evidence="5">
    <location>
        <begin position="109"/>
        <end position="132"/>
    </location>
</feature>
<feature type="transmembrane region" description="Helical" evidence="5">
    <location>
        <begin position="7"/>
        <end position="26"/>
    </location>
</feature>
<dbReference type="CDD" id="cd02440">
    <property type="entry name" value="AdoMet_MTases"/>
    <property type="match status" value="1"/>
</dbReference>
<evidence type="ECO:0000256" key="2">
    <source>
        <dbReference type="ARBA" id="ARBA00022679"/>
    </source>
</evidence>
<keyword evidence="5" id="KW-1133">Transmembrane helix</keyword>
<comment type="similarity">
    <text evidence="1">Belongs to the spermidine/spermine synthase family.</text>
</comment>
<dbReference type="InterPro" id="IPR030374">
    <property type="entry name" value="PABS"/>
</dbReference>
<dbReference type="GO" id="GO:0006596">
    <property type="term" value="P:polyamine biosynthetic process"/>
    <property type="evidence" value="ECO:0007669"/>
    <property type="project" value="UniProtKB-UniRule"/>
</dbReference>
<dbReference type="InterPro" id="IPR029063">
    <property type="entry name" value="SAM-dependent_MTases_sf"/>
</dbReference>
<keyword evidence="5" id="KW-0472">Membrane</keyword>
<evidence type="ECO:0000256" key="1">
    <source>
        <dbReference type="ARBA" id="ARBA00007867"/>
    </source>
</evidence>
<keyword evidence="8" id="KW-1185">Reference proteome</keyword>
<keyword evidence="5" id="KW-0812">Transmembrane</keyword>
<evidence type="ECO:0000259" key="6">
    <source>
        <dbReference type="PROSITE" id="PS51006"/>
    </source>
</evidence>
<gene>
    <name evidence="7" type="ORF">G4V63_16010</name>
</gene>
<proteinExistence type="inferred from homology"/>
<feature type="transmembrane region" description="Helical" evidence="5">
    <location>
        <begin position="182"/>
        <end position="199"/>
    </location>
</feature>
<dbReference type="AlphaFoldDB" id="A0A7C9RGB1"/>
<dbReference type="NCBIfam" id="NF037959">
    <property type="entry name" value="MFS_SpdSyn"/>
    <property type="match status" value="1"/>
</dbReference>
<evidence type="ECO:0000256" key="4">
    <source>
        <dbReference type="PROSITE-ProRule" id="PRU00354"/>
    </source>
</evidence>
<dbReference type="Gene3D" id="1.20.1250.20">
    <property type="entry name" value="MFS general substrate transporter like domains"/>
    <property type="match status" value="1"/>
</dbReference>
<dbReference type="PANTHER" id="PTHR43317:SF1">
    <property type="entry name" value="THERMOSPERMINE SYNTHASE ACAULIS5"/>
    <property type="match status" value="1"/>
</dbReference>
<name>A0A7C9RGB1_9BRAD</name>
<evidence type="ECO:0000313" key="7">
    <source>
        <dbReference type="EMBL" id="NGX96659.1"/>
    </source>
</evidence>
<dbReference type="SUPFAM" id="SSF53335">
    <property type="entry name" value="S-adenosyl-L-methionine-dependent methyltransferases"/>
    <property type="match status" value="1"/>
</dbReference>
<dbReference type="EMBL" id="JAAMRR010000816">
    <property type="protein sequence ID" value="NGX96659.1"/>
    <property type="molecule type" value="Genomic_DNA"/>
</dbReference>
<feature type="transmembrane region" description="Helical" evidence="5">
    <location>
        <begin position="204"/>
        <end position="222"/>
    </location>
</feature>
<dbReference type="Gene3D" id="3.40.50.150">
    <property type="entry name" value="Vaccinia Virus protein VP39"/>
    <property type="match status" value="1"/>
</dbReference>
<keyword evidence="2 4" id="KW-0808">Transferase</keyword>
<feature type="domain" description="PABS" evidence="6">
    <location>
        <begin position="217"/>
        <end position="449"/>
    </location>
</feature>
<accession>A0A7C9RGB1</accession>
<reference evidence="7" key="1">
    <citation type="submission" date="2020-02" db="EMBL/GenBank/DDBJ databases">
        <title>Draft genome sequence of Candidatus Afipia apatlaquensis IBT-C3, a potential strain for decolorization of textile dyes.</title>
        <authorList>
            <person name="Sanchez-Reyes A."/>
            <person name="Breton-Deval L."/>
            <person name="Mangelson H."/>
            <person name="Sanchez-Flores A."/>
        </authorList>
    </citation>
    <scope>NUCLEOTIDE SEQUENCE [LARGE SCALE GENOMIC DNA]</scope>
    <source>
        <strain evidence="7">IBT-C3</strain>
    </source>
</reference>
<sequence length="535" mass="60094">MKSKNFIYLTSFFCGMTDMAIELSASRFLAPTFGTSSIIWTIIIGIIMISMSIGNVIGGRLADKQDNLDKLYSFIWIAAVWIAVIPLIGKYIVIFVVFVLMMILPSNLLTIGSTICCLVIFSLPLTILGMASPYLVKMGVNNLENSGKTTGEIYALSTIGSIIGTFIPTFLTIPIIGTSKTFLVFSLILNLICFYYFFIIRTRYISNAVTSIIVIALVIFPLKDSYAFWKNNILYEGESLYNYLQVSEDNDSVVLSTNVAFGVQSIYNKNQDLTGMYYDYVLMAPLFIKNMNFLKPIDTLILGFGTGTFAKESKRFFPNTKTDGVEIDQKIADLSKKYFGVKDDEAKIYINDGRTFLYSSDAKKYDVIMVDAYRDITIPFQMSTKEFFAEVKKHLKPGGVIVMNINMRSSKNTEINDYLCETIKSVMNKVYTCDMKDSYNTIVFASDDKNCRENYIKNTNEIDSANLLKNTSSYVSKNINEVTKSNHVFTDEVAPVEILGEKVLDDIVSSEVLSFKQELKNSGKGFSGILDMISK</sequence>
<feature type="transmembrane region" description="Helical" evidence="5">
    <location>
        <begin position="38"/>
        <end position="62"/>
    </location>
</feature>
<evidence type="ECO:0000313" key="8">
    <source>
        <dbReference type="Proteomes" id="UP000480266"/>
    </source>
</evidence>
<protein>
    <submittedName>
        <fullName evidence="7">Spermine synthase</fullName>
    </submittedName>
</protein>
<dbReference type="Proteomes" id="UP000480266">
    <property type="component" value="Unassembled WGS sequence"/>
</dbReference>
<dbReference type="PANTHER" id="PTHR43317">
    <property type="entry name" value="THERMOSPERMINE SYNTHASE ACAULIS5"/>
    <property type="match status" value="1"/>
</dbReference>
<comment type="caution">
    <text evidence="7">The sequence shown here is derived from an EMBL/GenBank/DDBJ whole genome shotgun (WGS) entry which is preliminary data.</text>
</comment>
<keyword evidence="3 4" id="KW-0620">Polyamine biosynthesis</keyword>
<evidence type="ECO:0000256" key="3">
    <source>
        <dbReference type="ARBA" id="ARBA00023115"/>
    </source>
</evidence>
<feature type="transmembrane region" description="Helical" evidence="5">
    <location>
        <begin position="74"/>
        <end position="103"/>
    </location>
</feature>
<feature type="transmembrane region" description="Helical" evidence="5">
    <location>
        <begin position="153"/>
        <end position="176"/>
    </location>
</feature>
<dbReference type="Pfam" id="PF01564">
    <property type="entry name" value="Spermine_synth"/>
    <property type="match status" value="1"/>
</dbReference>
<feature type="active site" description="Proton acceptor" evidence="4">
    <location>
        <position position="371"/>
    </location>
</feature>
<dbReference type="SUPFAM" id="SSF103473">
    <property type="entry name" value="MFS general substrate transporter"/>
    <property type="match status" value="1"/>
</dbReference>
<dbReference type="PROSITE" id="PS51006">
    <property type="entry name" value="PABS_2"/>
    <property type="match status" value="1"/>
</dbReference>